<comment type="caution">
    <text evidence="2">The sequence shown here is derived from an EMBL/GenBank/DDBJ whole genome shotgun (WGS) entry which is preliminary data.</text>
</comment>
<evidence type="ECO:0000256" key="1">
    <source>
        <dbReference type="SAM" id="MobiDB-lite"/>
    </source>
</evidence>
<feature type="region of interest" description="Disordered" evidence="1">
    <location>
        <begin position="269"/>
        <end position="320"/>
    </location>
</feature>
<dbReference type="EMBL" id="LSRX01001566">
    <property type="protein sequence ID" value="OLP78761.1"/>
    <property type="molecule type" value="Genomic_DNA"/>
</dbReference>
<gene>
    <name evidence="2" type="ORF">AK812_SmicGene41036</name>
</gene>
<keyword evidence="3" id="KW-1185">Reference proteome</keyword>
<feature type="region of interest" description="Disordered" evidence="1">
    <location>
        <begin position="342"/>
        <end position="361"/>
    </location>
</feature>
<proteinExistence type="predicted"/>
<protein>
    <submittedName>
        <fullName evidence="2">Uncharacterized protein</fullName>
    </submittedName>
</protein>
<name>A0A1Q9C770_SYMMI</name>
<evidence type="ECO:0000313" key="3">
    <source>
        <dbReference type="Proteomes" id="UP000186817"/>
    </source>
</evidence>
<feature type="region of interest" description="Disordered" evidence="1">
    <location>
        <begin position="541"/>
        <end position="568"/>
    </location>
</feature>
<sequence length="603" mass="66327">MVSLTKDLRLVDAELQSLPAPQSQKKIRVKQLNMLYSVTLLFRSETNGKVVEIRDKARYLASGADKDVFSLESSDVVLKFNKTQPEKSEQSLFDEHFKDSGITSWMYGQLQMSIFPEGLISSRPLPPGEGLSRSMTMSQGEAVSCCMVLAERALCTGELAVTQLASQPLSSHLWQQILALTEQTLMKIAQLALQHNMTPWDLKLDNLGLFADGTWRVIDFEPFELNEIIDPVDTDLQKLWIVSRRLGADWLASVRDDFQALSESTKFDVKEGQQAQGSAPPVAVPVSPLVTVPSKATGPPSPSHPPAPARAQAAAPPTFGAACAPPAPKPFCRRTESLYDDVPQGVSLPGPANAAPAESGKRVRTEPKFLEWLGCFSRDLLKESPCVALDFGQDGQLENLAVGRVVFIMENQYVTVQLLAHGSRVAVHGEVHVAIPVDDGSTCTPEGLTSAELERLVSTVRVQHMPTDCASLLATQLTTATWEADTRHKFRQVMLGLSTLEVTYATEASLEDYTAEKCWQEAFASVTFPEDQRGFYHKPAREISAAKPSGTKRSVGPNSQTFEERRATGNWTYPKGQGKSAYRNEQLDHNVHVSVTASWRLNY</sequence>
<feature type="compositionally biased region" description="Low complexity" evidence="1">
    <location>
        <begin position="309"/>
        <end position="320"/>
    </location>
</feature>
<dbReference type="AlphaFoldDB" id="A0A1Q9C770"/>
<evidence type="ECO:0000313" key="2">
    <source>
        <dbReference type="EMBL" id="OLP78761.1"/>
    </source>
</evidence>
<dbReference type="Proteomes" id="UP000186817">
    <property type="component" value="Unassembled WGS sequence"/>
</dbReference>
<feature type="compositionally biased region" description="Pro residues" evidence="1">
    <location>
        <begin position="299"/>
        <end position="308"/>
    </location>
</feature>
<dbReference type="OrthoDB" id="425123at2759"/>
<reference evidence="2 3" key="1">
    <citation type="submission" date="2016-02" db="EMBL/GenBank/DDBJ databases">
        <title>Genome analysis of coral dinoflagellate symbionts highlights evolutionary adaptations to a symbiotic lifestyle.</title>
        <authorList>
            <person name="Aranda M."/>
            <person name="Li Y."/>
            <person name="Liew Y.J."/>
            <person name="Baumgarten S."/>
            <person name="Simakov O."/>
            <person name="Wilson M."/>
            <person name="Piel J."/>
            <person name="Ashoor H."/>
            <person name="Bougouffa S."/>
            <person name="Bajic V.B."/>
            <person name="Ryu T."/>
            <person name="Ravasi T."/>
            <person name="Bayer T."/>
            <person name="Micklem G."/>
            <person name="Kim H."/>
            <person name="Bhak J."/>
            <person name="Lajeunesse T.C."/>
            <person name="Voolstra C.R."/>
        </authorList>
    </citation>
    <scope>NUCLEOTIDE SEQUENCE [LARGE SCALE GENOMIC DNA]</scope>
    <source>
        <strain evidence="2 3">CCMP2467</strain>
    </source>
</reference>
<feature type="compositionally biased region" description="Low complexity" evidence="1">
    <location>
        <begin position="273"/>
        <end position="298"/>
    </location>
</feature>
<accession>A0A1Q9C770</accession>
<feature type="non-terminal residue" evidence="2">
    <location>
        <position position="603"/>
    </location>
</feature>
<organism evidence="2 3">
    <name type="scientific">Symbiodinium microadriaticum</name>
    <name type="common">Dinoflagellate</name>
    <name type="synonym">Zooxanthella microadriatica</name>
    <dbReference type="NCBI Taxonomy" id="2951"/>
    <lineage>
        <taxon>Eukaryota</taxon>
        <taxon>Sar</taxon>
        <taxon>Alveolata</taxon>
        <taxon>Dinophyceae</taxon>
        <taxon>Suessiales</taxon>
        <taxon>Symbiodiniaceae</taxon>
        <taxon>Symbiodinium</taxon>
    </lineage>
</organism>